<dbReference type="PANTHER" id="PTHR22845">
    <property type="entry name" value="APOPTOTIC PROTEASE-ACTIVATING FACTOR 1"/>
    <property type="match status" value="1"/>
</dbReference>
<keyword evidence="3" id="KW-0677">Repeat</keyword>
<dbReference type="InterPro" id="IPR015943">
    <property type="entry name" value="WD40/YVTN_repeat-like_dom_sf"/>
</dbReference>
<dbReference type="InterPro" id="IPR011029">
    <property type="entry name" value="DEATH-like_dom_sf"/>
</dbReference>
<evidence type="ECO:0000256" key="3">
    <source>
        <dbReference type="ARBA" id="ARBA00022737"/>
    </source>
</evidence>
<dbReference type="PRINTS" id="PR00364">
    <property type="entry name" value="DISEASERSIST"/>
</dbReference>
<dbReference type="Pfam" id="PF00931">
    <property type="entry name" value="NB-ARC"/>
    <property type="match status" value="1"/>
</dbReference>
<dbReference type="Gene3D" id="3.40.50.300">
    <property type="entry name" value="P-loop containing nucleotide triphosphate hydrolases"/>
    <property type="match status" value="1"/>
</dbReference>
<dbReference type="SMART" id="SM00320">
    <property type="entry name" value="WD40"/>
    <property type="match status" value="1"/>
</dbReference>
<dbReference type="GO" id="GO:0005829">
    <property type="term" value="C:cytosol"/>
    <property type="evidence" value="ECO:0007669"/>
    <property type="project" value="UniProtKB-ARBA"/>
</dbReference>
<reference evidence="5" key="1">
    <citation type="submission" date="2023-03" db="EMBL/GenBank/DDBJ databases">
        <authorList>
            <person name="Steffen K."/>
            <person name="Cardenas P."/>
        </authorList>
    </citation>
    <scope>NUCLEOTIDE SEQUENCE</scope>
</reference>
<accession>A0AA35R5J1</accession>
<dbReference type="InterPro" id="IPR048975">
    <property type="entry name" value="WHD_APAF1"/>
</dbReference>
<dbReference type="Gene3D" id="2.130.10.10">
    <property type="entry name" value="YVTN repeat-like/Quinoprotein amine dehydrogenase"/>
    <property type="match status" value="2"/>
</dbReference>
<dbReference type="AlphaFoldDB" id="A0AA35R5J1"/>
<protein>
    <submittedName>
        <fullName evidence="5">Apoptotic protease-activating factor 1</fullName>
    </submittedName>
</protein>
<evidence type="ECO:0000313" key="5">
    <source>
        <dbReference type="EMBL" id="CAI8005161.1"/>
    </source>
</evidence>
<dbReference type="Gene3D" id="1.10.533.10">
    <property type="entry name" value="Death Domain, Fas"/>
    <property type="match status" value="2"/>
</dbReference>
<sequence length="790" mass="88457">MENKLRYGLLANHGVLVIKLDPTAIMPFLVSEGLLSLDEKQVIDSTKATGGEKTDGLLTIIHRRAVADDGIYERFLKVLDDEFLSGGQYLHELVSKVYDDSSSPGVLERYHVQPGHLDPNQKAAILSNEEALVSSLNVDDVLADMVSLGVLSLDENEVIRSGATFRDRARRLVQIIYRKSSQQFVHFVQTLVAHDVYSALGQRLLMVGETNKGFEAASQGECDRKYVAEVLKRGHVPPRHSVFVDRPDMIQSIRSQLSQLKETDGWVVVHGMAGFGKTILAAEAIRHASLLRDVFPGGVHWLPVGQMVTKDGDIDQAKLLTRLQNLIVRLDDEVARPPNLEAATNTLQKILSEKYPRCLLVLDDIWSPEVALAFSVRCCTMVTSRNSAVASMVQAPIVSSMEISTGFSEEEGKLLLAQWLNRRPSQLPKEADSVIECCRGSPMVIALIGAILKKNPDSERKWKLIVEKLKKKHFHSIKLHAPVNEWSYQHATLNASIELSVENLPPRLQELFEMFVVFDYNTLVSSRALEVIWNKDSLETEELLMELVGLSLVQKAPPSDDNSEYIVFVVHDIVLDYLQQHIQPEKQVEHHSTVVKRYTECEGAYAHLPDDGYVYQKLIGHIAASGDSYLLGNLLSQLSWIMTTAKSGNAMSLLADYRLYKSKIPQQFQSGVQQFEFFVSGHMDILANDPSDDEVIQQALMQPSASEVFVQASAKIHGDKRKSWFNWSNKESDPEKYVLKLRVHRAGVKKCQYSRDGGKVVSCSHDCGVKVYTATENPRLKTYSITGCYC</sequence>
<dbReference type="InterPro" id="IPR002182">
    <property type="entry name" value="NB-ARC"/>
</dbReference>
<gene>
    <name evidence="5" type="ORF">GBAR_LOCUS4081</name>
</gene>
<dbReference type="InterPro" id="IPR041452">
    <property type="entry name" value="APAF1_C"/>
</dbReference>
<dbReference type="GO" id="GO:0006508">
    <property type="term" value="P:proteolysis"/>
    <property type="evidence" value="ECO:0007669"/>
    <property type="project" value="UniProtKB-KW"/>
</dbReference>
<keyword evidence="1" id="KW-0853">WD repeat</keyword>
<dbReference type="Proteomes" id="UP001174909">
    <property type="component" value="Unassembled WGS sequence"/>
</dbReference>
<evidence type="ECO:0000313" key="6">
    <source>
        <dbReference type="Proteomes" id="UP001174909"/>
    </source>
</evidence>
<evidence type="ECO:0000256" key="1">
    <source>
        <dbReference type="ARBA" id="ARBA00022574"/>
    </source>
</evidence>
<dbReference type="InterPro" id="IPR027417">
    <property type="entry name" value="P-loop_NTPase"/>
</dbReference>
<dbReference type="InterPro" id="IPR001315">
    <property type="entry name" value="CARD"/>
</dbReference>
<evidence type="ECO:0000259" key="4">
    <source>
        <dbReference type="PROSITE" id="PS50209"/>
    </source>
</evidence>
<feature type="domain" description="CARD" evidence="4">
    <location>
        <begin position="117"/>
        <end position="191"/>
    </location>
</feature>
<keyword evidence="5" id="KW-0378">Hydrolase</keyword>
<dbReference type="Pfam" id="PF00619">
    <property type="entry name" value="CARD"/>
    <property type="match status" value="1"/>
</dbReference>
<dbReference type="InterPro" id="IPR036322">
    <property type="entry name" value="WD40_repeat_dom_sf"/>
</dbReference>
<proteinExistence type="predicted"/>
<dbReference type="GO" id="GO:0043531">
    <property type="term" value="F:ADP binding"/>
    <property type="evidence" value="ECO:0007669"/>
    <property type="project" value="InterPro"/>
</dbReference>
<organism evidence="5 6">
    <name type="scientific">Geodia barretti</name>
    <name type="common">Barrett's horny sponge</name>
    <dbReference type="NCBI Taxonomy" id="519541"/>
    <lineage>
        <taxon>Eukaryota</taxon>
        <taxon>Metazoa</taxon>
        <taxon>Porifera</taxon>
        <taxon>Demospongiae</taxon>
        <taxon>Heteroscleromorpha</taxon>
        <taxon>Tetractinellida</taxon>
        <taxon>Astrophorina</taxon>
        <taxon>Geodiidae</taxon>
        <taxon>Geodia</taxon>
    </lineage>
</organism>
<dbReference type="Pfam" id="PF21296">
    <property type="entry name" value="WHD_APAF1"/>
    <property type="match status" value="1"/>
</dbReference>
<dbReference type="CDD" id="cd01671">
    <property type="entry name" value="CARD"/>
    <property type="match status" value="2"/>
</dbReference>
<keyword evidence="5" id="KW-0645">Protease</keyword>
<dbReference type="SMART" id="SM00114">
    <property type="entry name" value="CARD"/>
    <property type="match status" value="1"/>
</dbReference>
<evidence type="ECO:0000256" key="2">
    <source>
        <dbReference type="ARBA" id="ARBA00022703"/>
    </source>
</evidence>
<dbReference type="GO" id="GO:0008233">
    <property type="term" value="F:peptidase activity"/>
    <property type="evidence" value="ECO:0007669"/>
    <property type="project" value="UniProtKB-KW"/>
</dbReference>
<dbReference type="Gene3D" id="1.25.40.370">
    <property type="match status" value="1"/>
</dbReference>
<dbReference type="InterPro" id="IPR001680">
    <property type="entry name" value="WD40_rpt"/>
</dbReference>
<dbReference type="PROSITE" id="PS50209">
    <property type="entry name" value="CARD"/>
    <property type="match status" value="1"/>
</dbReference>
<keyword evidence="2" id="KW-0053">Apoptosis</keyword>
<dbReference type="EMBL" id="CASHTH010000579">
    <property type="protein sequence ID" value="CAI8005161.1"/>
    <property type="molecule type" value="Genomic_DNA"/>
</dbReference>
<dbReference type="InterPro" id="IPR036388">
    <property type="entry name" value="WH-like_DNA-bd_sf"/>
</dbReference>
<dbReference type="SUPFAM" id="SSF50978">
    <property type="entry name" value="WD40 repeat-like"/>
    <property type="match status" value="1"/>
</dbReference>
<dbReference type="Pfam" id="PF17908">
    <property type="entry name" value="APAF1_C"/>
    <property type="match status" value="1"/>
</dbReference>
<dbReference type="InterPro" id="IPR042197">
    <property type="entry name" value="Apaf_helical"/>
</dbReference>
<dbReference type="GO" id="GO:0006915">
    <property type="term" value="P:apoptotic process"/>
    <property type="evidence" value="ECO:0007669"/>
    <property type="project" value="UniProtKB-KW"/>
</dbReference>
<comment type="caution">
    <text evidence="5">The sequence shown here is derived from an EMBL/GenBank/DDBJ whole genome shotgun (WGS) entry which is preliminary data.</text>
</comment>
<dbReference type="Gene3D" id="1.10.8.430">
    <property type="entry name" value="Helical domain of apoptotic protease-activating factors"/>
    <property type="match status" value="1"/>
</dbReference>
<name>A0AA35R5J1_GEOBA</name>
<dbReference type="GO" id="GO:0042981">
    <property type="term" value="P:regulation of apoptotic process"/>
    <property type="evidence" value="ECO:0007669"/>
    <property type="project" value="InterPro"/>
</dbReference>
<dbReference type="SUPFAM" id="SSF47986">
    <property type="entry name" value="DEATH domain"/>
    <property type="match status" value="1"/>
</dbReference>
<keyword evidence="6" id="KW-1185">Reference proteome</keyword>
<dbReference type="SUPFAM" id="SSF52540">
    <property type="entry name" value="P-loop containing nucleoside triphosphate hydrolases"/>
    <property type="match status" value="1"/>
</dbReference>
<dbReference type="PANTHER" id="PTHR22845:SF5">
    <property type="entry name" value="APOPTOTIC PROTEASE-ACTIVATING FACTOR 1"/>
    <property type="match status" value="1"/>
</dbReference>
<dbReference type="Gene3D" id="1.10.10.10">
    <property type="entry name" value="Winged helix-like DNA-binding domain superfamily/Winged helix DNA-binding domain"/>
    <property type="match status" value="1"/>
</dbReference>